<gene>
    <name evidence="3" type="ORF">ONZ51_g4033</name>
</gene>
<evidence type="ECO:0000313" key="3">
    <source>
        <dbReference type="EMBL" id="KAJ8487638.1"/>
    </source>
</evidence>
<keyword evidence="1" id="KW-0812">Transmembrane</keyword>
<comment type="caution">
    <text evidence="3">The sequence shown here is derived from an EMBL/GenBank/DDBJ whole genome shotgun (WGS) entry which is preliminary data.</text>
</comment>
<feature type="transmembrane region" description="Helical" evidence="1">
    <location>
        <begin position="140"/>
        <end position="159"/>
    </location>
</feature>
<evidence type="ECO:0000259" key="2">
    <source>
        <dbReference type="Pfam" id="PF20152"/>
    </source>
</evidence>
<keyword evidence="1" id="KW-0472">Membrane</keyword>
<reference evidence="3" key="1">
    <citation type="submission" date="2022-11" db="EMBL/GenBank/DDBJ databases">
        <title>Genome Sequence of Cubamyces cubensis.</title>
        <authorList>
            <person name="Buettner E."/>
        </authorList>
    </citation>
    <scope>NUCLEOTIDE SEQUENCE</scope>
    <source>
        <strain evidence="3">MPL-01</strain>
    </source>
</reference>
<dbReference type="PANTHER" id="PTHR40465:SF1">
    <property type="entry name" value="DUF6534 DOMAIN-CONTAINING PROTEIN"/>
    <property type="match status" value="1"/>
</dbReference>
<organism evidence="3 4">
    <name type="scientific">Trametes cubensis</name>
    <dbReference type="NCBI Taxonomy" id="1111947"/>
    <lineage>
        <taxon>Eukaryota</taxon>
        <taxon>Fungi</taxon>
        <taxon>Dikarya</taxon>
        <taxon>Basidiomycota</taxon>
        <taxon>Agaricomycotina</taxon>
        <taxon>Agaricomycetes</taxon>
        <taxon>Polyporales</taxon>
        <taxon>Polyporaceae</taxon>
        <taxon>Trametes</taxon>
    </lineage>
</organism>
<keyword evidence="4" id="KW-1185">Reference proteome</keyword>
<keyword evidence="1" id="KW-1133">Transmembrane helix</keyword>
<dbReference type="Pfam" id="PF20152">
    <property type="entry name" value="DUF6534"/>
    <property type="match status" value="1"/>
</dbReference>
<feature type="transmembrane region" description="Helical" evidence="1">
    <location>
        <begin position="216"/>
        <end position="244"/>
    </location>
</feature>
<feature type="transmembrane region" description="Helical" evidence="1">
    <location>
        <begin position="250"/>
        <end position="270"/>
    </location>
</feature>
<accession>A0AAD7TYZ3</accession>
<feature type="transmembrane region" description="Helical" evidence="1">
    <location>
        <begin position="179"/>
        <end position="204"/>
    </location>
</feature>
<proteinExistence type="predicted"/>
<evidence type="ECO:0000313" key="4">
    <source>
        <dbReference type="Proteomes" id="UP001215151"/>
    </source>
</evidence>
<sequence length="348" mass="38632">MSLPSNSPSASEPSSLMLKPPALDNTYGALLLGSCFGMMLYGLAVHQTYRYLRLYPKDRLWIKLLIAGILLLDTLHTAMCIVAVYYHLVTHYFDPPSLAAGHWSTRILPLVMGLTYVMCQCFYVYRVYQRRYLYVGSHYGYRLLVLIAVACIICESAFLVATTAEVFRLSLDQFPRFSWLVSATFGCAAVAELFLTGTLIVALLRSRTGFKRTDSTIEILIIYSVNTGLLASIFDLACFIFALILPGNLIYVGLGSVGVKLYANSVLAVLNSRRSLSERMLQDLELGSFEPKYMQADRAEGSPDAPLEASKLQHRAGLRPDLTATDISFASMPFRSQMDSTSGDDTVR</sequence>
<dbReference type="AlphaFoldDB" id="A0AAD7TYZ3"/>
<dbReference type="PANTHER" id="PTHR40465">
    <property type="entry name" value="CHROMOSOME 1, WHOLE GENOME SHOTGUN SEQUENCE"/>
    <property type="match status" value="1"/>
</dbReference>
<feature type="transmembrane region" description="Helical" evidence="1">
    <location>
        <begin position="107"/>
        <end position="128"/>
    </location>
</feature>
<dbReference type="EMBL" id="JAPEVG010000075">
    <property type="protein sequence ID" value="KAJ8487638.1"/>
    <property type="molecule type" value="Genomic_DNA"/>
</dbReference>
<dbReference type="Proteomes" id="UP001215151">
    <property type="component" value="Unassembled WGS sequence"/>
</dbReference>
<dbReference type="InterPro" id="IPR045339">
    <property type="entry name" value="DUF6534"/>
</dbReference>
<protein>
    <recommendedName>
        <fullName evidence="2">DUF6534 domain-containing protein</fullName>
    </recommendedName>
</protein>
<feature type="transmembrane region" description="Helical" evidence="1">
    <location>
        <begin position="64"/>
        <end position="87"/>
    </location>
</feature>
<feature type="transmembrane region" description="Helical" evidence="1">
    <location>
        <begin position="26"/>
        <end position="44"/>
    </location>
</feature>
<evidence type="ECO:0000256" key="1">
    <source>
        <dbReference type="SAM" id="Phobius"/>
    </source>
</evidence>
<feature type="domain" description="DUF6534" evidence="2">
    <location>
        <begin position="188"/>
        <end position="275"/>
    </location>
</feature>
<name>A0AAD7TYZ3_9APHY</name>